<dbReference type="SUPFAM" id="SSF46689">
    <property type="entry name" value="Homeodomain-like"/>
    <property type="match status" value="1"/>
</dbReference>
<dbReference type="InterPro" id="IPR001647">
    <property type="entry name" value="HTH_TetR"/>
</dbReference>
<dbReference type="PROSITE" id="PS50977">
    <property type="entry name" value="HTH_TETR_2"/>
    <property type="match status" value="1"/>
</dbReference>
<dbReference type="GO" id="GO:0003677">
    <property type="term" value="F:DNA binding"/>
    <property type="evidence" value="ECO:0007669"/>
    <property type="project" value="UniProtKB-UniRule"/>
</dbReference>
<dbReference type="PANTHER" id="PTHR43479:SF11">
    <property type="entry name" value="ACREF_ENVCD OPERON REPRESSOR-RELATED"/>
    <property type="match status" value="1"/>
</dbReference>
<dbReference type="STRING" id="80852.AWOD_I_0051"/>
<keyword evidence="5" id="KW-1185">Reference proteome</keyword>
<dbReference type="GeneID" id="28539581"/>
<proteinExistence type="predicted"/>
<gene>
    <name evidence="4" type="ORF">AWOD_I_0051</name>
</gene>
<dbReference type="HOGENOM" id="CLU_1451590_0_0_6"/>
<accession>A0A090KET9</accession>
<dbReference type="InterPro" id="IPR050624">
    <property type="entry name" value="HTH-type_Tx_Regulator"/>
</dbReference>
<keyword evidence="1 2" id="KW-0238">DNA-binding</keyword>
<evidence type="ECO:0000313" key="4">
    <source>
        <dbReference type="EMBL" id="CED70149.1"/>
    </source>
</evidence>
<dbReference type="InterPro" id="IPR009057">
    <property type="entry name" value="Homeodomain-like_sf"/>
</dbReference>
<sequence>MQEELKTRKKILTVATDLFSQGSYSKVTIRNVAQRADVSPGLVLYYFLSKEDLYCQIFEEFLLFLEGRLEQLKLRLEATLMDVVSCYLDLWHNNKSLLILMHRELLAVGESKVKKRLEFRFIRKHSELLQVTLLNLNLCTLEQQEHYSTLVMSLSIHPFIQGYSQPSAVLCNIDALKDAYHNALTC</sequence>
<organism evidence="4 5">
    <name type="scientific">Aliivibrio wodanis</name>
    <dbReference type="NCBI Taxonomy" id="80852"/>
    <lineage>
        <taxon>Bacteria</taxon>
        <taxon>Pseudomonadati</taxon>
        <taxon>Pseudomonadota</taxon>
        <taxon>Gammaproteobacteria</taxon>
        <taxon>Vibrionales</taxon>
        <taxon>Vibrionaceae</taxon>
        <taxon>Aliivibrio</taxon>
    </lineage>
</organism>
<dbReference type="PANTHER" id="PTHR43479">
    <property type="entry name" value="ACREF/ENVCD OPERON REPRESSOR-RELATED"/>
    <property type="match status" value="1"/>
</dbReference>
<dbReference type="Proteomes" id="UP000032427">
    <property type="component" value="Chromosome 1"/>
</dbReference>
<dbReference type="KEGG" id="awd:AWOD_I_0051"/>
<protein>
    <submittedName>
        <fullName evidence="4">Putative regulatory protein, tetR family</fullName>
    </submittedName>
</protein>
<dbReference type="PRINTS" id="PR00455">
    <property type="entry name" value="HTHTETR"/>
</dbReference>
<dbReference type="PATRIC" id="fig|80852.17.peg.51"/>
<feature type="DNA-binding region" description="H-T-H motif" evidence="2">
    <location>
        <begin position="28"/>
        <end position="47"/>
    </location>
</feature>
<evidence type="ECO:0000256" key="1">
    <source>
        <dbReference type="ARBA" id="ARBA00023125"/>
    </source>
</evidence>
<dbReference type="Pfam" id="PF00440">
    <property type="entry name" value="TetR_N"/>
    <property type="match status" value="1"/>
</dbReference>
<dbReference type="OrthoDB" id="8961953at2"/>
<name>A0A090KET9_9GAMM</name>
<dbReference type="EMBL" id="LN554846">
    <property type="protein sequence ID" value="CED70149.1"/>
    <property type="molecule type" value="Genomic_DNA"/>
</dbReference>
<evidence type="ECO:0000259" key="3">
    <source>
        <dbReference type="PROSITE" id="PS50977"/>
    </source>
</evidence>
<evidence type="ECO:0000256" key="2">
    <source>
        <dbReference type="PROSITE-ProRule" id="PRU00335"/>
    </source>
</evidence>
<reference evidence="5" key="1">
    <citation type="submission" date="2014-09" db="EMBL/GenBank/DDBJ databases">
        <authorList>
            <person name="Hjerde E."/>
        </authorList>
    </citation>
    <scope>NUCLEOTIDE SEQUENCE [LARGE SCALE GENOMIC DNA]</scope>
    <source>
        <strain evidence="5">06/09/139</strain>
    </source>
</reference>
<dbReference type="AlphaFoldDB" id="A0A090KET9"/>
<feature type="domain" description="HTH tetR-type" evidence="3">
    <location>
        <begin position="5"/>
        <end position="65"/>
    </location>
</feature>
<dbReference type="Gene3D" id="1.10.357.10">
    <property type="entry name" value="Tetracycline Repressor, domain 2"/>
    <property type="match status" value="1"/>
</dbReference>
<evidence type="ECO:0000313" key="5">
    <source>
        <dbReference type="Proteomes" id="UP000032427"/>
    </source>
</evidence>